<dbReference type="EMBL" id="CZKA01000049">
    <property type="protein sequence ID" value="CUR58670.1"/>
    <property type="molecule type" value="Genomic_DNA"/>
</dbReference>
<accession>A0A2P2C9N6</accession>
<protein>
    <recommendedName>
        <fullName evidence="1">T6SS Phospholipase effector Tle1-like catalytic domain-containing protein</fullName>
    </recommendedName>
</protein>
<dbReference type="PANTHER" id="PTHR33840">
    <property type="match status" value="1"/>
</dbReference>
<organism evidence="2">
    <name type="scientific">metagenome</name>
    <dbReference type="NCBI Taxonomy" id="256318"/>
    <lineage>
        <taxon>unclassified sequences</taxon>
        <taxon>metagenomes</taxon>
    </lineage>
</organism>
<sequence length="400" mass="43324">MRGGLGFASIEDMKRLVVCCDGTWNKPDNQTITNVEKIARSVQSDARATGGTAQFVYYASGVGAGSYAADRILGGAFGFGLFHNVIACYRFLAQNYEPGDEIFIVGFSRGAYTARSVAGMVGRVGLLTKQSLVEERLPAAVALYQRTELPQGAFGETVEEFRRDHCHPAPVHFLGVFDTVGALGVPGFMRLAPRFHDVQLSDQVLRARHALAIDETRLKFAPSFWETPEDPPGLPTDDVRVKQVWFEGAHSDVGGGYPETGLSDTSLLWMAREAHDAGLVFDVPLLAHYIDSGSDPIRHDPVNRMYRVHNLILAGKARLRGGGQPGAFTGGRRRLTHERALSVRLASSALTHFESGDYSPANLRAFGEASGGFDGIVEDVTLLPERGVDLSALGRPPAEP</sequence>
<name>A0A2P2C9N6_9ZZZZ</name>
<reference evidence="2" key="1">
    <citation type="submission" date="2015-08" db="EMBL/GenBank/DDBJ databases">
        <authorList>
            <person name="Babu N.S."/>
            <person name="Beckwith C.J."/>
            <person name="Beseler K.G."/>
            <person name="Brison A."/>
            <person name="Carone J.V."/>
            <person name="Caskin T.P."/>
            <person name="Diamond M."/>
            <person name="Durham M.E."/>
            <person name="Foxe J.M."/>
            <person name="Go M."/>
            <person name="Henderson B.A."/>
            <person name="Jones I.B."/>
            <person name="McGettigan J.A."/>
            <person name="Micheletti S.J."/>
            <person name="Nasrallah M.E."/>
            <person name="Ortiz D."/>
            <person name="Piller C.R."/>
            <person name="Privatt S.R."/>
            <person name="Schneider S.L."/>
            <person name="Sharp S."/>
            <person name="Smith T.C."/>
            <person name="Stanton J.D."/>
            <person name="Ullery H.E."/>
            <person name="Wilson R.J."/>
            <person name="Serrano M.G."/>
            <person name="Buck G."/>
            <person name="Lee V."/>
            <person name="Wang Y."/>
            <person name="Carvalho R."/>
            <person name="Voegtly L."/>
            <person name="Shi R."/>
            <person name="Duckworth R."/>
            <person name="Johnson A."/>
            <person name="Loviza R."/>
            <person name="Walstead R."/>
            <person name="Shah Z."/>
            <person name="Kiflezghi M."/>
            <person name="Wade K."/>
            <person name="Ball S.L."/>
            <person name="Bradley K.W."/>
            <person name="Asai D.J."/>
            <person name="Bowman C.A."/>
            <person name="Russell D.A."/>
            <person name="Pope W.H."/>
            <person name="Jacobs-Sera D."/>
            <person name="Hendrix R.W."/>
            <person name="Hatfull G.F."/>
        </authorList>
    </citation>
    <scope>NUCLEOTIDE SEQUENCE</scope>
</reference>
<evidence type="ECO:0000259" key="1">
    <source>
        <dbReference type="Pfam" id="PF09994"/>
    </source>
</evidence>
<feature type="domain" description="T6SS Phospholipase effector Tle1-like catalytic" evidence="1">
    <location>
        <begin position="14"/>
        <end position="273"/>
    </location>
</feature>
<dbReference type="SUPFAM" id="SSF53474">
    <property type="entry name" value="alpha/beta-Hydrolases"/>
    <property type="match status" value="1"/>
</dbReference>
<dbReference type="InterPro" id="IPR029058">
    <property type="entry name" value="AB_hydrolase_fold"/>
</dbReference>
<evidence type="ECO:0000313" key="2">
    <source>
        <dbReference type="EMBL" id="CUR58670.1"/>
    </source>
</evidence>
<proteinExistence type="predicted"/>
<gene>
    <name evidence="2" type="ORF">NOCA2530029</name>
</gene>
<dbReference type="Pfam" id="PF09994">
    <property type="entry name" value="T6SS_Tle1-like_cat"/>
    <property type="match status" value="1"/>
</dbReference>
<dbReference type="AlphaFoldDB" id="A0A2P2C9N6"/>
<dbReference type="InterPro" id="IPR018712">
    <property type="entry name" value="Tle1-like_cat"/>
</dbReference>
<dbReference type="PANTHER" id="PTHR33840:SF1">
    <property type="entry name" value="TLE1 PHOSPHOLIPASE DOMAIN-CONTAINING PROTEIN"/>
    <property type="match status" value="1"/>
</dbReference>